<dbReference type="Proteomes" id="UP001176941">
    <property type="component" value="Chromosome 28"/>
</dbReference>
<dbReference type="EMBL" id="OX459964">
    <property type="protein sequence ID" value="CAI9168382.1"/>
    <property type="molecule type" value="Genomic_DNA"/>
</dbReference>
<gene>
    <name evidence="2" type="ORF">MRATA1EN1_LOCUS17344</name>
</gene>
<evidence type="ECO:0000256" key="1">
    <source>
        <dbReference type="SAM" id="MobiDB-lite"/>
    </source>
</evidence>
<accession>A0ABN8Z3F3</accession>
<proteinExistence type="predicted"/>
<reference evidence="2" key="1">
    <citation type="submission" date="2023-04" db="EMBL/GenBank/DDBJ databases">
        <authorList>
            <consortium name="ELIXIR-Norway"/>
        </authorList>
    </citation>
    <scope>NUCLEOTIDE SEQUENCE [LARGE SCALE GENOMIC DNA]</scope>
</reference>
<evidence type="ECO:0000313" key="2">
    <source>
        <dbReference type="EMBL" id="CAI9168382.1"/>
    </source>
</evidence>
<sequence>MHARGPALQISTGEGEWLDAESLELLAAEGRKGSRAGKGGWRVLYLGVSFQDRESLHACSLLCSPLISPPRRRLVFLSDCPCTCCRNSQEPGLLSPPAQQHESSMTGRSQEKPPEPGPHLNHLLQKSRCEQHLFTTVAFGPSLLPGEDVKPLALHMRGRGQREHLAVATVTDMSAVE</sequence>
<feature type="region of interest" description="Disordered" evidence="1">
    <location>
        <begin position="91"/>
        <end position="121"/>
    </location>
</feature>
<protein>
    <submittedName>
        <fullName evidence="2">Uncharacterized protein</fullName>
    </submittedName>
</protein>
<keyword evidence="3" id="KW-1185">Reference proteome</keyword>
<organism evidence="2 3">
    <name type="scientific">Rangifer tarandus platyrhynchus</name>
    <name type="common">Svalbard reindeer</name>
    <dbReference type="NCBI Taxonomy" id="3082113"/>
    <lineage>
        <taxon>Eukaryota</taxon>
        <taxon>Metazoa</taxon>
        <taxon>Chordata</taxon>
        <taxon>Craniata</taxon>
        <taxon>Vertebrata</taxon>
        <taxon>Euteleostomi</taxon>
        <taxon>Mammalia</taxon>
        <taxon>Eutheria</taxon>
        <taxon>Laurasiatheria</taxon>
        <taxon>Artiodactyla</taxon>
        <taxon>Ruminantia</taxon>
        <taxon>Pecora</taxon>
        <taxon>Cervidae</taxon>
        <taxon>Odocoileinae</taxon>
        <taxon>Rangifer</taxon>
    </lineage>
</organism>
<evidence type="ECO:0000313" key="3">
    <source>
        <dbReference type="Proteomes" id="UP001176941"/>
    </source>
</evidence>
<feature type="compositionally biased region" description="Polar residues" evidence="1">
    <location>
        <begin position="97"/>
        <end position="108"/>
    </location>
</feature>
<name>A0ABN8Z3F3_RANTA</name>